<accession>X1JXB7</accession>
<sequence>MVLKYSKLFTVTDAITHEPVTVLVESIETLEGHKLVGIKTLEGEYGSARDFEASIDYTISRWERGDISTRKEVKMWTLLSFMLPEANRLVDALKEALEVSEEV</sequence>
<protein>
    <submittedName>
        <fullName evidence="1">Uncharacterized protein</fullName>
    </submittedName>
</protein>
<dbReference type="AlphaFoldDB" id="X1JXB7"/>
<evidence type="ECO:0000313" key="1">
    <source>
        <dbReference type="EMBL" id="GAH74433.1"/>
    </source>
</evidence>
<organism evidence="1">
    <name type="scientific">marine sediment metagenome</name>
    <dbReference type="NCBI Taxonomy" id="412755"/>
    <lineage>
        <taxon>unclassified sequences</taxon>
        <taxon>metagenomes</taxon>
        <taxon>ecological metagenomes</taxon>
    </lineage>
</organism>
<reference evidence="1" key="1">
    <citation type="journal article" date="2014" name="Front. Microbiol.">
        <title>High frequency of phylogenetically diverse reductive dehalogenase-homologous genes in deep subseafloor sedimentary metagenomes.</title>
        <authorList>
            <person name="Kawai M."/>
            <person name="Futagami T."/>
            <person name="Toyoda A."/>
            <person name="Takaki Y."/>
            <person name="Nishi S."/>
            <person name="Hori S."/>
            <person name="Arai W."/>
            <person name="Tsubouchi T."/>
            <person name="Morono Y."/>
            <person name="Uchiyama I."/>
            <person name="Ito T."/>
            <person name="Fujiyama A."/>
            <person name="Inagaki F."/>
            <person name="Takami H."/>
        </authorList>
    </citation>
    <scope>NUCLEOTIDE SEQUENCE</scope>
    <source>
        <strain evidence="1">Expedition CK06-06</strain>
    </source>
</reference>
<proteinExistence type="predicted"/>
<comment type="caution">
    <text evidence="1">The sequence shown here is derived from an EMBL/GenBank/DDBJ whole genome shotgun (WGS) entry which is preliminary data.</text>
</comment>
<name>X1JXB7_9ZZZZ</name>
<gene>
    <name evidence="1" type="ORF">S03H2_45899</name>
</gene>
<dbReference type="EMBL" id="BARU01028782">
    <property type="protein sequence ID" value="GAH74433.1"/>
    <property type="molecule type" value="Genomic_DNA"/>
</dbReference>